<name>A0A0F9BQF2_9ZZZZ</name>
<protein>
    <submittedName>
        <fullName evidence="2">Uncharacterized protein</fullName>
    </submittedName>
</protein>
<dbReference type="AlphaFoldDB" id="A0A0F9BQF2"/>
<evidence type="ECO:0000313" key="2">
    <source>
        <dbReference type="EMBL" id="KKK86611.1"/>
    </source>
</evidence>
<evidence type="ECO:0000256" key="1">
    <source>
        <dbReference type="SAM" id="Phobius"/>
    </source>
</evidence>
<proteinExistence type="predicted"/>
<keyword evidence="1" id="KW-1133">Transmembrane helix</keyword>
<comment type="caution">
    <text evidence="2">The sequence shown here is derived from an EMBL/GenBank/DDBJ whole genome shotgun (WGS) entry which is preliminary data.</text>
</comment>
<sequence>MKVPIVFYRSHSTVISMNSRAIWGISIAAIFAVSMISAAYAGGHLLIDDITVEKPGRNGVAQSVHIEVSVVVPDPTGADYGWAVGTSKGFLVITSHPNIGDDSTGQPPLNAYHTHFLTADSGGPCDP</sequence>
<reference evidence="2" key="1">
    <citation type="journal article" date="2015" name="Nature">
        <title>Complex archaea that bridge the gap between prokaryotes and eukaryotes.</title>
        <authorList>
            <person name="Spang A."/>
            <person name="Saw J.H."/>
            <person name="Jorgensen S.L."/>
            <person name="Zaremba-Niedzwiedzka K."/>
            <person name="Martijn J."/>
            <person name="Lind A.E."/>
            <person name="van Eijk R."/>
            <person name="Schleper C."/>
            <person name="Guy L."/>
            <person name="Ettema T.J."/>
        </authorList>
    </citation>
    <scope>NUCLEOTIDE SEQUENCE</scope>
</reference>
<dbReference type="EMBL" id="LAZR01050767">
    <property type="protein sequence ID" value="KKK86611.1"/>
    <property type="molecule type" value="Genomic_DNA"/>
</dbReference>
<keyword evidence="1" id="KW-0812">Transmembrane</keyword>
<organism evidence="2">
    <name type="scientific">marine sediment metagenome</name>
    <dbReference type="NCBI Taxonomy" id="412755"/>
    <lineage>
        <taxon>unclassified sequences</taxon>
        <taxon>metagenomes</taxon>
        <taxon>ecological metagenomes</taxon>
    </lineage>
</organism>
<accession>A0A0F9BQF2</accession>
<gene>
    <name evidence="2" type="ORF">LCGC14_2761530</name>
</gene>
<feature type="transmembrane region" description="Helical" evidence="1">
    <location>
        <begin position="21"/>
        <end position="41"/>
    </location>
</feature>
<keyword evidence="1" id="KW-0472">Membrane</keyword>